<comment type="caution">
    <text evidence="1">The sequence shown here is derived from an EMBL/GenBank/DDBJ whole genome shotgun (WGS) entry which is preliminary data.</text>
</comment>
<sequence length="122" mass="13531">MWRQRKLLMLEPASSKQRFIVSSLIENEDTSPLAPPLVALDKNRPCAIDRRIEAGHCYEITAIDAIDAYDALVAAAAASETPRSDVNGLMRPLMRHSSSFIGKALDTRLQLGRRERSALLQA</sequence>
<keyword evidence="2" id="KW-1185">Reference proteome</keyword>
<protein>
    <submittedName>
        <fullName evidence="1">Uncharacterized protein</fullName>
    </submittedName>
</protein>
<gene>
    <name evidence="1" type="ORF">AWB67_05808</name>
</gene>
<evidence type="ECO:0000313" key="1">
    <source>
        <dbReference type="EMBL" id="SAL81298.1"/>
    </source>
</evidence>
<evidence type="ECO:0000313" key="2">
    <source>
        <dbReference type="Proteomes" id="UP000054925"/>
    </source>
</evidence>
<accession>A0A158KJH3</accession>
<reference evidence="1" key="1">
    <citation type="submission" date="2016-01" db="EMBL/GenBank/DDBJ databases">
        <authorList>
            <person name="Peeters C."/>
        </authorList>
    </citation>
    <scope>NUCLEOTIDE SEQUENCE [LARGE SCALE GENOMIC DNA]</scope>
    <source>
        <strain evidence="1">LMG 22937</strain>
    </source>
</reference>
<dbReference type="EMBL" id="FCOL02000061">
    <property type="protein sequence ID" value="SAL81298.1"/>
    <property type="molecule type" value="Genomic_DNA"/>
</dbReference>
<dbReference type="AlphaFoldDB" id="A0A158KJH3"/>
<name>A0A158KJH3_9BURK</name>
<dbReference type="Proteomes" id="UP000054925">
    <property type="component" value="Unassembled WGS sequence"/>
</dbReference>
<proteinExistence type="predicted"/>
<organism evidence="1 2">
    <name type="scientific">Caballeronia terrestris</name>
    <dbReference type="NCBI Taxonomy" id="1226301"/>
    <lineage>
        <taxon>Bacteria</taxon>
        <taxon>Pseudomonadati</taxon>
        <taxon>Pseudomonadota</taxon>
        <taxon>Betaproteobacteria</taxon>
        <taxon>Burkholderiales</taxon>
        <taxon>Burkholderiaceae</taxon>
        <taxon>Caballeronia</taxon>
    </lineage>
</organism>